<dbReference type="EMBL" id="CP111018">
    <property type="protein sequence ID" value="WAR10065.1"/>
    <property type="molecule type" value="Genomic_DNA"/>
</dbReference>
<name>A0ABY7EJM3_MYAAR</name>
<evidence type="ECO:0000313" key="2">
    <source>
        <dbReference type="Proteomes" id="UP001164746"/>
    </source>
</evidence>
<sequence length="121" mass="13962">MNSALKMELRHVLLCAGHAEKIFRKGNHLSFSSPKLEILCEYIDDQWMSNSCWTVREWSCYRQSVRTNNDCEGWHRRINSKARRSNLQFYVLVPLLQREAANYSLCSSTSCPAITGQCTGN</sequence>
<accession>A0ABY7EJM3</accession>
<dbReference type="Proteomes" id="UP001164746">
    <property type="component" value="Chromosome 7"/>
</dbReference>
<gene>
    <name evidence="1" type="ORF">MAR_035141</name>
</gene>
<proteinExistence type="predicted"/>
<reference evidence="1" key="1">
    <citation type="submission" date="2022-11" db="EMBL/GenBank/DDBJ databases">
        <title>Centuries of genome instability and evolution in soft-shell clam transmissible cancer (bioRxiv).</title>
        <authorList>
            <person name="Hart S.F.M."/>
            <person name="Yonemitsu M.A."/>
            <person name="Giersch R.M."/>
            <person name="Beal B.F."/>
            <person name="Arriagada G."/>
            <person name="Davis B.W."/>
            <person name="Ostrander E.A."/>
            <person name="Goff S.P."/>
            <person name="Metzger M.J."/>
        </authorList>
    </citation>
    <scope>NUCLEOTIDE SEQUENCE</scope>
    <source>
        <strain evidence="1">MELC-2E11</strain>
        <tissue evidence="1">Siphon/mantle</tissue>
    </source>
</reference>
<keyword evidence="2" id="KW-1185">Reference proteome</keyword>
<organism evidence="1 2">
    <name type="scientific">Mya arenaria</name>
    <name type="common">Soft-shell clam</name>
    <dbReference type="NCBI Taxonomy" id="6604"/>
    <lineage>
        <taxon>Eukaryota</taxon>
        <taxon>Metazoa</taxon>
        <taxon>Spiralia</taxon>
        <taxon>Lophotrochozoa</taxon>
        <taxon>Mollusca</taxon>
        <taxon>Bivalvia</taxon>
        <taxon>Autobranchia</taxon>
        <taxon>Heteroconchia</taxon>
        <taxon>Euheterodonta</taxon>
        <taxon>Imparidentia</taxon>
        <taxon>Neoheterodontei</taxon>
        <taxon>Myida</taxon>
        <taxon>Myoidea</taxon>
        <taxon>Myidae</taxon>
        <taxon>Mya</taxon>
    </lineage>
</organism>
<protein>
    <submittedName>
        <fullName evidence="1">Uncharacterized protein</fullName>
    </submittedName>
</protein>
<evidence type="ECO:0000313" key="1">
    <source>
        <dbReference type="EMBL" id="WAR10065.1"/>
    </source>
</evidence>